<organism evidence="2 3">
    <name type="scientific">Cercospora berteroae</name>
    <dbReference type="NCBI Taxonomy" id="357750"/>
    <lineage>
        <taxon>Eukaryota</taxon>
        <taxon>Fungi</taxon>
        <taxon>Dikarya</taxon>
        <taxon>Ascomycota</taxon>
        <taxon>Pezizomycotina</taxon>
        <taxon>Dothideomycetes</taxon>
        <taxon>Dothideomycetidae</taxon>
        <taxon>Mycosphaerellales</taxon>
        <taxon>Mycosphaerellaceae</taxon>
        <taxon>Cercospora</taxon>
    </lineage>
</organism>
<dbReference type="AlphaFoldDB" id="A0A2S6C8B7"/>
<sequence>MEPLARCTPGGSMRTKVGIDNERNVLQSGSPPTQSPQPQKPSSQSPCTRQAEEAKWIAFVECSESVEKKHASIKEKFQEIDVLQKHLRSERPPFGRKREVLASDQELFAHELRPEGFEVPVLLESEYGLEPALQERTPKKNNAYTKTLERAGQVIEFWRDLYSDGFSENLEKYADLSDAIWELVGHDQAKASSLLASATRAPLAAAAVAGQVTPTAATLENGLLQTTLQTRTRSASTEGDSADALAPDVTPAP</sequence>
<feature type="region of interest" description="Disordered" evidence="1">
    <location>
        <begin position="1"/>
        <end position="49"/>
    </location>
</feature>
<evidence type="ECO:0000313" key="2">
    <source>
        <dbReference type="EMBL" id="PPJ55972.1"/>
    </source>
</evidence>
<dbReference type="EMBL" id="PNEN01000528">
    <property type="protein sequence ID" value="PPJ55972.1"/>
    <property type="molecule type" value="Genomic_DNA"/>
</dbReference>
<name>A0A2S6C8B7_9PEZI</name>
<accession>A0A2S6C8B7</accession>
<reference evidence="3" key="1">
    <citation type="journal article" date="2017" name="bioRxiv">
        <title>Conservation of a gene cluster reveals novel cercosporin biosynthetic mechanisms and extends production to the genus Colletotrichum.</title>
        <authorList>
            <person name="de Jonge R."/>
            <person name="Ebert M.K."/>
            <person name="Huitt-Roehl C.R."/>
            <person name="Pal P."/>
            <person name="Suttle J.C."/>
            <person name="Spanner R.E."/>
            <person name="Neubauer J.D."/>
            <person name="Jurick W.M.II."/>
            <person name="Stott K.A."/>
            <person name="Secor G.A."/>
            <person name="Thomma B.P.H.J."/>
            <person name="Van de Peer Y."/>
            <person name="Townsend C.A."/>
            <person name="Bolton M.D."/>
        </authorList>
    </citation>
    <scope>NUCLEOTIDE SEQUENCE [LARGE SCALE GENOMIC DNA]</scope>
    <source>
        <strain evidence="3">CBS538.71</strain>
    </source>
</reference>
<dbReference type="Proteomes" id="UP000237631">
    <property type="component" value="Unassembled WGS sequence"/>
</dbReference>
<feature type="region of interest" description="Disordered" evidence="1">
    <location>
        <begin position="228"/>
        <end position="253"/>
    </location>
</feature>
<protein>
    <submittedName>
        <fullName evidence="2">Uncharacterized protein</fullName>
    </submittedName>
</protein>
<evidence type="ECO:0000313" key="3">
    <source>
        <dbReference type="Proteomes" id="UP000237631"/>
    </source>
</evidence>
<keyword evidence="3" id="KW-1185">Reference proteome</keyword>
<gene>
    <name evidence="2" type="ORF">CBER1_03609</name>
</gene>
<evidence type="ECO:0000256" key="1">
    <source>
        <dbReference type="SAM" id="MobiDB-lite"/>
    </source>
</evidence>
<proteinExistence type="predicted"/>
<comment type="caution">
    <text evidence="2">The sequence shown here is derived from an EMBL/GenBank/DDBJ whole genome shotgun (WGS) entry which is preliminary data.</text>
</comment>